<dbReference type="SUPFAM" id="SSF53474">
    <property type="entry name" value="alpha/beta-Hydrolases"/>
    <property type="match status" value="1"/>
</dbReference>
<dbReference type="InterPro" id="IPR007751">
    <property type="entry name" value="DUF676_lipase-like"/>
</dbReference>
<evidence type="ECO:0000313" key="3">
    <source>
        <dbReference type="Proteomes" id="UP000187209"/>
    </source>
</evidence>
<comment type="caution">
    <text evidence="2">The sequence shown here is derived from an EMBL/GenBank/DDBJ whole genome shotgun (WGS) entry which is preliminary data.</text>
</comment>
<evidence type="ECO:0000313" key="2">
    <source>
        <dbReference type="EMBL" id="OMJ90877.1"/>
    </source>
</evidence>
<evidence type="ECO:0000259" key="1">
    <source>
        <dbReference type="Pfam" id="PF05057"/>
    </source>
</evidence>
<organism evidence="2 3">
    <name type="scientific">Stentor coeruleus</name>
    <dbReference type="NCBI Taxonomy" id="5963"/>
    <lineage>
        <taxon>Eukaryota</taxon>
        <taxon>Sar</taxon>
        <taxon>Alveolata</taxon>
        <taxon>Ciliophora</taxon>
        <taxon>Postciliodesmatophora</taxon>
        <taxon>Heterotrichea</taxon>
        <taxon>Heterotrichida</taxon>
        <taxon>Stentoridae</taxon>
        <taxon>Stentor</taxon>
    </lineage>
</organism>
<feature type="domain" description="DUF676" evidence="1">
    <location>
        <begin position="436"/>
        <end position="621"/>
    </location>
</feature>
<dbReference type="OrthoDB" id="273452at2759"/>
<keyword evidence="3" id="KW-1185">Reference proteome</keyword>
<dbReference type="Pfam" id="PF05057">
    <property type="entry name" value="DUF676"/>
    <property type="match status" value="1"/>
</dbReference>
<accession>A0A1R2CPE0</accession>
<gene>
    <name evidence="2" type="ORF">SteCoe_6636</name>
</gene>
<dbReference type="AlphaFoldDB" id="A0A1R2CPE0"/>
<proteinExistence type="predicted"/>
<reference evidence="2 3" key="1">
    <citation type="submission" date="2016-11" db="EMBL/GenBank/DDBJ databases">
        <title>The macronuclear genome of Stentor coeruleus: a giant cell with tiny introns.</title>
        <authorList>
            <person name="Slabodnick M."/>
            <person name="Ruby J.G."/>
            <person name="Reiff S.B."/>
            <person name="Swart E.C."/>
            <person name="Gosai S."/>
            <person name="Prabakaran S."/>
            <person name="Witkowska E."/>
            <person name="Larue G.E."/>
            <person name="Fisher S."/>
            <person name="Freeman R.M."/>
            <person name="Gunawardena J."/>
            <person name="Chu W."/>
            <person name="Stover N.A."/>
            <person name="Gregory B.D."/>
            <person name="Nowacki M."/>
            <person name="Derisi J."/>
            <person name="Roy S.W."/>
            <person name="Marshall W.F."/>
            <person name="Sood P."/>
        </authorList>
    </citation>
    <scope>NUCLEOTIDE SEQUENCE [LARGE SCALE GENOMIC DNA]</scope>
    <source>
        <strain evidence="2">WM001</strain>
    </source>
</reference>
<dbReference type="PANTHER" id="PTHR12482">
    <property type="entry name" value="LIPASE ROG1-RELATED-RELATED"/>
    <property type="match status" value="1"/>
</dbReference>
<sequence length="699" mass="80172">MSVKATIEIVLHIDSLRAIDILSQGLYIIQFQIYSLSNKEKILAFPYNIIPSTRPTEHKVFNGRIIQNIYRSSALFIKYFDEAVELNEICNFHTEIEALPHSNNSDLFCICELLYAPLFLNRSEEIMRAIQENTDFFQVKGRAEMTIFSPLNGVNAFCPILLRDENFFEVHCCFYVMVKEFKYRSSNIEDEISGLIINAKKNNRKNINCEVVGEIIFPGREEVLIQDFLDVYEKYVAKVQTGYENLKQLCLKCTSTLPPQHDLIISMPDFSSRLAKYHKIQQLKPIASPTLPKIEATDIIFSELFDISETFNKFLPTLLQLLQSAGRYFFLHLLKDFNDIINDIWAKNAFHTFRYTDCYSDSYNSDHQSRHKSLSSTLKGFYEKSLSTYPGIIQTNYFPSLEEFPLLFIDSLTKSKERTETKSDEGWIKSIEKVNKGGHIVFLVHGFRGSAMDMRKLRNQLSIINKNLTVVCAYSLESKTDGDIRKMGRRLAKEVTLYVREHYMNNSLQKISFIGYSLGGIIIRAALPLLEDLYEKLGFLITLSSPHLGTLLSSSYLVDAGIWVLSKFKKTLSLIQLSMKDDNDLLNTFMYGLSKSPGLEYFQNIAFVSSLQDKYVPFESTRVEIGPKASKKSKNEPLGEMAFNILKKMQCVNLLRIDANFKFKGASLDRAIGRAAHIGMIDDPILIDMILNTCKLFFE</sequence>
<dbReference type="PANTHER" id="PTHR12482:SF5">
    <property type="entry name" value="DUF676 DOMAIN-CONTAINING PROTEIN"/>
    <property type="match status" value="1"/>
</dbReference>
<dbReference type="InterPro" id="IPR044294">
    <property type="entry name" value="Lipase-like"/>
</dbReference>
<dbReference type="Proteomes" id="UP000187209">
    <property type="component" value="Unassembled WGS sequence"/>
</dbReference>
<dbReference type="EMBL" id="MPUH01000093">
    <property type="protein sequence ID" value="OMJ90877.1"/>
    <property type="molecule type" value="Genomic_DNA"/>
</dbReference>
<name>A0A1R2CPE0_9CILI</name>
<dbReference type="Gene3D" id="3.40.50.1820">
    <property type="entry name" value="alpha/beta hydrolase"/>
    <property type="match status" value="1"/>
</dbReference>
<protein>
    <recommendedName>
        <fullName evidence="1">DUF676 domain-containing protein</fullName>
    </recommendedName>
</protein>
<dbReference type="InterPro" id="IPR029058">
    <property type="entry name" value="AB_hydrolase_fold"/>
</dbReference>